<dbReference type="SUPFAM" id="SSF49265">
    <property type="entry name" value="Fibronectin type III"/>
    <property type="match status" value="1"/>
</dbReference>
<dbReference type="AlphaFoldDB" id="A0AAE3NYK2"/>
<dbReference type="RefSeq" id="WP_321534621.1">
    <property type="nucleotide sequence ID" value="NZ_JARGDL010000002.1"/>
</dbReference>
<evidence type="ECO:0000256" key="1">
    <source>
        <dbReference type="SAM" id="SignalP"/>
    </source>
</evidence>
<dbReference type="PROSITE" id="PS50853">
    <property type="entry name" value="FN3"/>
    <property type="match status" value="1"/>
</dbReference>
<evidence type="ECO:0000313" key="4">
    <source>
        <dbReference type="Proteomes" id="UP001221302"/>
    </source>
</evidence>
<accession>A0AAE3NYK2</accession>
<protein>
    <recommendedName>
        <fullName evidence="2">Fibronectin type-III domain-containing protein</fullName>
    </recommendedName>
</protein>
<proteinExistence type="predicted"/>
<dbReference type="EMBL" id="JARGDL010000002">
    <property type="protein sequence ID" value="MDF1610854.1"/>
    <property type="molecule type" value="Genomic_DNA"/>
</dbReference>
<comment type="caution">
    <text evidence="3">The sequence shown here is derived from an EMBL/GenBank/DDBJ whole genome shotgun (WGS) entry which is preliminary data.</text>
</comment>
<feature type="signal peptide" evidence="1">
    <location>
        <begin position="1"/>
        <end position="21"/>
    </location>
</feature>
<sequence length="271" mass="31686">MKIRLLFIALLIALITGCENMNDYYDDIPPLPPRNIISVTGDNKIYLSWDENTENDLAGYNIYYSYSYNGKYTLIGSSRNANFTDYGAKNGETYYYAVTAYDYNGNESDLSTDVVYDTPRPEGFNQAVLNYKTFPALSGYDFSDYKVLAYNDKNTDFFFEKYNDKYYIDVWDDSDIQDMGETKDIYDISYAPKSGWVPLNPNENIKYEEAKVGHTYVIWTWDNHYAKIRIKNIVGDRMIFDWAYQLVEGNDELKIKINETRKPLPFVIKRK</sequence>
<organism evidence="3 4">
    <name type="scientific">Stygiobacter electus</name>
    <dbReference type="NCBI Taxonomy" id="3032292"/>
    <lineage>
        <taxon>Bacteria</taxon>
        <taxon>Pseudomonadati</taxon>
        <taxon>Ignavibacteriota</taxon>
        <taxon>Ignavibacteria</taxon>
        <taxon>Ignavibacteriales</taxon>
        <taxon>Melioribacteraceae</taxon>
        <taxon>Stygiobacter</taxon>
    </lineage>
</organism>
<dbReference type="PROSITE" id="PS51257">
    <property type="entry name" value="PROKAR_LIPOPROTEIN"/>
    <property type="match status" value="1"/>
</dbReference>
<name>A0AAE3NYK2_9BACT</name>
<evidence type="ECO:0000313" key="3">
    <source>
        <dbReference type="EMBL" id="MDF1610854.1"/>
    </source>
</evidence>
<dbReference type="Gene3D" id="2.60.40.10">
    <property type="entry name" value="Immunoglobulins"/>
    <property type="match status" value="1"/>
</dbReference>
<reference evidence="3" key="1">
    <citation type="submission" date="2023-03" db="EMBL/GenBank/DDBJ databases">
        <title>Stygiobacter electus gen. nov., sp. nov., facultatively anaerobic thermotolerant bacterium of the class Ignavibacteria from a well of Yessentuki mineral water deposit.</title>
        <authorList>
            <person name="Podosokorskaya O.A."/>
            <person name="Elcheninov A.G."/>
            <person name="Petrova N.F."/>
            <person name="Zavarzina D.G."/>
            <person name="Kublanov I.V."/>
            <person name="Merkel A.Y."/>
        </authorList>
    </citation>
    <scope>NUCLEOTIDE SEQUENCE</scope>
    <source>
        <strain evidence="3">09-Me</strain>
    </source>
</reference>
<dbReference type="InterPro" id="IPR003961">
    <property type="entry name" value="FN3_dom"/>
</dbReference>
<evidence type="ECO:0000259" key="2">
    <source>
        <dbReference type="PROSITE" id="PS50853"/>
    </source>
</evidence>
<dbReference type="InterPro" id="IPR013783">
    <property type="entry name" value="Ig-like_fold"/>
</dbReference>
<feature type="chain" id="PRO_5042012075" description="Fibronectin type-III domain-containing protein" evidence="1">
    <location>
        <begin position="22"/>
        <end position="271"/>
    </location>
</feature>
<feature type="domain" description="Fibronectin type-III" evidence="2">
    <location>
        <begin position="29"/>
        <end position="121"/>
    </location>
</feature>
<gene>
    <name evidence="3" type="ORF">P0M35_01710</name>
</gene>
<keyword evidence="4" id="KW-1185">Reference proteome</keyword>
<dbReference type="InterPro" id="IPR036116">
    <property type="entry name" value="FN3_sf"/>
</dbReference>
<dbReference type="Proteomes" id="UP001221302">
    <property type="component" value="Unassembled WGS sequence"/>
</dbReference>
<keyword evidence="1" id="KW-0732">Signal</keyword>